<name>A0ABW0RHY7_9GAMM</name>
<evidence type="ECO:0000313" key="2">
    <source>
        <dbReference type="EMBL" id="MFC5544377.1"/>
    </source>
</evidence>
<dbReference type="EMBL" id="JBHSNL010000001">
    <property type="protein sequence ID" value="MFC5544377.1"/>
    <property type="molecule type" value="Genomic_DNA"/>
</dbReference>
<dbReference type="Proteomes" id="UP001596055">
    <property type="component" value="Unassembled WGS sequence"/>
</dbReference>
<reference evidence="3" key="1">
    <citation type="journal article" date="2019" name="Int. J. Syst. Evol. Microbiol.">
        <title>The Global Catalogue of Microorganisms (GCM) 10K type strain sequencing project: providing services to taxonomists for standard genome sequencing and annotation.</title>
        <authorList>
            <consortium name="The Broad Institute Genomics Platform"/>
            <consortium name="The Broad Institute Genome Sequencing Center for Infectious Disease"/>
            <person name="Wu L."/>
            <person name="Ma J."/>
        </authorList>
    </citation>
    <scope>NUCLEOTIDE SEQUENCE [LARGE SCALE GENOMIC DNA]</scope>
    <source>
        <strain evidence="3">CGMCC 4.1799</strain>
    </source>
</reference>
<proteinExistence type="predicted"/>
<accession>A0ABW0RHY7</accession>
<evidence type="ECO:0000256" key="1">
    <source>
        <dbReference type="SAM" id="MobiDB-lite"/>
    </source>
</evidence>
<sequence>MSRKIQSERQGRVERLTGDLIPRLTARLSEWRSRLDELNVSLASRAIPDERRARVSELSLREKAARAGQVKSGSEQDQA</sequence>
<gene>
    <name evidence="2" type="ORF">ACFPQA_04920</name>
</gene>
<feature type="region of interest" description="Disordered" evidence="1">
    <location>
        <begin position="57"/>
        <end position="79"/>
    </location>
</feature>
<protein>
    <submittedName>
        <fullName evidence="2">Uncharacterized protein</fullName>
    </submittedName>
</protein>
<keyword evidence="3" id="KW-1185">Reference proteome</keyword>
<organism evidence="2 3">
    <name type="scientific">Marinobacter koreensis</name>
    <dbReference type="NCBI Taxonomy" id="335974"/>
    <lineage>
        <taxon>Bacteria</taxon>
        <taxon>Pseudomonadati</taxon>
        <taxon>Pseudomonadota</taxon>
        <taxon>Gammaproteobacteria</taxon>
        <taxon>Pseudomonadales</taxon>
        <taxon>Marinobacteraceae</taxon>
        <taxon>Marinobacter</taxon>
    </lineage>
</organism>
<evidence type="ECO:0000313" key="3">
    <source>
        <dbReference type="Proteomes" id="UP001596055"/>
    </source>
</evidence>
<dbReference type="RefSeq" id="WP_248154722.1">
    <property type="nucleotide sequence ID" value="NZ_JAKZAJ010000001.1"/>
</dbReference>
<comment type="caution">
    <text evidence="2">The sequence shown here is derived from an EMBL/GenBank/DDBJ whole genome shotgun (WGS) entry which is preliminary data.</text>
</comment>